<dbReference type="InterPro" id="IPR003825">
    <property type="entry name" value="Colicin-V_CvpA"/>
</dbReference>
<dbReference type="InterPro" id="IPR043504">
    <property type="entry name" value="Peptidase_S1_PA_chymotrypsin"/>
</dbReference>
<dbReference type="Pfam" id="PF02674">
    <property type="entry name" value="Colicin_V"/>
    <property type="match status" value="1"/>
</dbReference>
<name>A0A7Z0GMP0_9MICC</name>
<evidence type="ECO:0000256" key="1">
    <source>
        <dbReference type="ARBA" id="ARBA00004141"/>
    </source>
</evidence>
<organism evidence="6 7">
    <name type="scientific">Nesterenkonia xinjiangensis</name>
    <dbReference type="NCBI Taxonomy" id="225327"/>
    <lineage>
        <taxon>Bacteria</taxon>
        <taxon>Bacillati</taxon>
        <taxon>Actinomycetota</taxon>
        <taxon>Actinomycetes</taxon>
        <taxon>Micrococcales</taxon>
        <taxon>Micrococcaceae</taxon>
        <taxon>Nesterenkonia</taxon>
    </lineage>
</organism>
<reference evidence="6 7" key="1">
    <citation type="submission" date="2020-07" db="EMBL/GenBank/DDBJ databases">
        <title>Sequencing the genomes of 1000 actinobacteria strains.</title>
        <authorList>
            <person name="Klenk H.-P."/>
        </authorList>
    </citation>
    <scope>NUCLEOTIDE SEQUENCE [LARGE SCALE GENOMIC DNA]</scope>
    <source>
        <strain evidence="6 7">DSM 15475</strain>
    </source>
</reference>
<dbReference type="SUPFAM" id="SSF50494">
    <property type="entry name" value="Trypsin-like serine proteases"/>
    <property type="match status" value="1"/>
</dbReference>
<dbReference type="PRINTS" id="PR00834">
    <property type="entry name" value="PROTEASES2C"/>
</dbReference>
<keyword evidence="6" id="KW-0378">Hydrolase</keyword>
<feature type="transmembrane region" description="Helical" evidence="5">
    <location>
        <begin position="57"/>
        <end position="78"/>
    </location>
</feature>
<evidence type="ECO:0000313" key="7">
    <source>
        <dbReference type="Proteomes" id="UP000535437"/>
    </source>
</evidence>
<dbReference type="InterPro" id="IPR001940">
    <property type="entry name" value="Peptidase_S1C"/>
</dbReference>
<sequence>MGVTLLDVILVLVLLGFLIAGLHKGIWITVGGIAGFLVGAVAAFFAIPLVAGWVPDPLWRIIAVIAAAIVLVVAGHALGTTAGAEVQRMFRSPALRTLGSLIGGALNAVVAVVVIAALSLSISAMGFPQVNQHMRQSSVLMGITSVMPERAEAWIAQIRSTVMESDIPELTQTLVPESDETPDAQDLSGDAERASQSVARITGVADQCGLSQSGSGFVVSPTRVVTNAHVVAGVVEPTVELRDGQVVSARVVHFDASEDLALLAVDPVDAAPLEVGDPLDAGDSGFVMGYPAGGPFQAGTAVVQARDVSQVNNIYGSAPAALEIYQLNADVRQGNSGGPLIDGDGDVVGVVFARAMEGSSVGFALTAEEAGEVLTGPDAYTETVSTGQCVER</sequence>
<dbReference type="AlphaFoldDB" id="A0A7Z0GMP0"/>
<evidence type="ECO:0000256" key="3">
    <source>
        <dbReference type="ARBA" id="ARBA00022989"/>
    </source>
</evidence>
<feature type="transmembrane region" description="Helical" evidence="5">
    <location>
        <begin position="98"/>
        <end position="127"/>
    </location>
</feature>
<dbReference type="Pfam" id="PF13365">
    <property type="entry name" value="Trypsin_2"/>
    <property type="match status" value="1"/>
</dbReference>
<evidence type="ECO:0000256" key="2">
    <source>
        <dbReference type="ARBA" id="ARBA00022692"/>
    </source>
</evidence>
<dbReference type="GO" id="GO:0009403">
    <property type="term" value="P:toxin biosynthetic process"/>
    <property type="evidence" value="ECO:0007669"/>
    <property type="project" value="InterPro"/>
</dbReference>
<gene>
    <name evidence="6" type="ORF">HNR09_001124</name>
</gene>
<keyword evidence="3 5" id="KW-1133">Transmembrane helix</keyword>
<dbReference type="Gene3D" id="2.40.10.10">
    <property type="entry name" value="Trypsin-like serine proteases"/>
    <property type="match status" value="2"/>
</dbReference>
<dbReference type="Proteomes" id="UP000535437">
    <property type="component" value="Unassembled WGS sequence"/>
</dbReference>
<dbReference type="GO" id="GO:0004252">
    <property type="term" value="F:serine-type endopeptidase activity"/>
    <property type="evidence" value="ECO:0007669"/>
    <property type="project" value="InterPro"/>
</dbReference>
<evidence type="ECO:0000256" key="4">
    <source>
        <dbReference type="ARBA" id="ARBA00023136"/>
    </source>
</evidence>
<proteinExistence type="predicted"/>
<dbReference type="EMBL" id="JACCFY010000001">
    <property type="protein sequence ID" value="NYJ77713.1"/>
    <property type="molecule type" value="Genomic_DNA"/>
</dbReference>
<dbReference type="GO" id="GO:0006508">
    <property type="term" value="P:proteolysis"/>
    <property type="evidence" value="ECO:0007669"/>
    <property type="project" value="UniProtKB-KW"/>
</dbReference>
<keyword evidence="7" id="KW-1185">Reference proteome</keyword>
<feature type="transmembrane region" description="Helical" evidence="5">
    <location>
        <begin position="30"/>
        <end position="51"/>
    </location>
</feature>
<keyword evidence="4 5" id="KW-0472">Membrane</keyword>
<dbReference type="GO" id="GO:0016020">
    <property type="term" value="C:membrane"/>
    <property type="evidence" value="ECO:0007669"/>
    <property type="project" value="UniProtKB-SubCell"/>
</dbReference>
<comment type="caution">
    <text evidence="6">The sequence shown here is derived from an EMBL/GenBank/DDBJ whole genome shotgun (WGS) entry which is preliminary data.</text>
</comment>
<evidence type="ECO:0000313" key="6">
    <source>
        <dbReference type="EMBL" id="NYJ77713.1"/>
    </source>
</evidence>
<dbReference type="PANTHER" id="PTHR43019">
    <property type="entry name" value="SERINE ENDOPROTEASE DEGS"/>
    <property type="match status" value="1"/>
</dbReference>
<evidence type="ECO:0000256" key="5">
    <source>
        <dbReference type="SAM" id="Phobius"/>
    </source>
</evidence>
<keyword evidence="2 5" id="KW-0812">Transmembrane</keyword>
<comment type="subcellular location">
    <subcellularLocation>
        <location evidence="1">Membrane</location>
        <topology evidence="1">Multi-pass membrane protein</topology>
    </subcellularLocation>
</comment>
<accession>A0A7Z0GMP0</accession>
<dbReference type="InterPro" id="IPR047680">
    <property type="entry name" value="MarP-like"/>
</dbReference>
<feature type="transmembrane region" description="Helical" evidence="5">
    <location>
        <begin position="6"/>
        <end position="23"/>
    </location>
</feature>
<protein>
    <submittedName>
        <fullName evidence="6">S1-C subfamily serine protease</fullName>
    </submittedName>
</protein>
<keyword evidence="6" id="KW-0645">Protease</keyword>
<dbReference type="InterPro" id="IPR009003">
    <property type="entry name" value="Peptidase_S1_PA"/>
</dbReference>
<dbReference type="PANTHER" id="PTHR43019:SF23">
    <property type="entry name" value="PROTEASE DO-LIKE 5, CHLOROPLASTIC"/>
    <property type="match status" value="1"/>
</dbReference>
<dbReference type="RefSeq" id="WP_179541160.1">
    <property type="nucleotide sequence ID" value="NZ_BAAALL010000002.1"/>
</dbReference>
<dbReference type="NCBIfam" id="NF033740">
    <property type="entry name" value="MarP_fam_protase"/>
    <property type="match status" value="1"/>
</dbReference>